<organism evidence="7 8">
    <name type="scientific">Demequina activiva</name>
    <dbReference type="NCBI Taxonomy" id="1582364"/>
    <lineage>
        <taxon>Bacteria</taxon>
        <taxon>Bacillati</taxon>
        <taxon>Actinomycetota</taxon>
        <taxon>Actinomycetes</taxon>
        <taxon>Micrococcales</taxon>
        <taxon>Demequinaceae</taxon>
        <taxon>Demequina</taxon>
    </lineage>
</organism>
<keyword evidence="8" id="KW-1185">Reference proteome</keyword>
<keyword evidence="4" id="KW-0804">Transcription</keyword>
<dbReference type="GO" id="GO:0000976">
    <property type="term" value="F:transcription cis-regulatory region binding"/>
    <property type="evidence" value="ECO:0007669"/>
    <property type="project" value="TreeGrafter"/>
</dbReference>
<evidence type="ECO:0000256" key="1">
    <source>
        <dbReference type="ARBA" id="ARBA00022491"/>
    </source>
</evidence>
<dbReference type="GO" id="GO:0003700">
    <property type="term" value="F:DNA-binding transcription factor activity"/>
    <property type="evidence" value="ECO:0007669"/>
    <property type="project" value="TreeGrafter"/>
</dbReference>
<accession>A0A919Q5U5</accession>
<dbReference type="RefSeq" id="WP_203656220.1">
    <property type="nucleotide sequence ID" value="NZ_BONR01000004.1"/>
</dbReference>
<dbReference type="Pfam" id="PF00440">
    <property type="entry name" value="TetR_N"/>
    <property type="match status" value="1"/>
</dbReference>
<gene>
    <name evidence="7" type="ORF">Dac01nite_18250</name>
</gene>
<keyword evidence="2" id="KW-0805">Transcription regulation</keyword>
<evidence type="ECO:0000313" key="7">
    <source>
        <dbReference type="EMBL" id="GIG55073.1"/>
    </source>
</evidence>
<dbReference type="InterPro" id="IPR039538">
    <property type="entry name" value="BetI_C"/>
</dbReference>
<evidence type="ECO:0000256" key="5">
    <source>
        <dbReference type="PROSITE-ProRule" id="PRU00335"/>
    </source>
</evidence>
<dbReference type="PANTHER" id="PTHR30055:SF234">
    <property type="entry name" value="HTH-TYPE TRANSCRIPTIONAL REGULATOR BETI"/>
    <property type="match status" value="1"/>
</dbReference>
<dbReference type="AlphaFoldDB" id="A0A919Q5U5"/>
<dbReference type="InterPro" id="IPR009057">
    <property type="entry name" value="Homeodomain-like_sf"/>
</dbReference>
<reference evidence="7" key="1">
    <citation type="submission" date="2021-01" db="EMBL/GenBank/DDBJ databases">
        <title>Whole genome shotgun sequence of Demequina activiva NBRC 110675.</title>
        <authorList>
            <person name="Komaki H."/>
            <person name="Tamura T."/>
        </authorList>
    </citation>
    <scope>NUCLEOTIDE SEQUENCE</scope>
    <source>
        <strain evidence="7">NBRC 110675</strain>
    </source>
</reference>
<dbReference type="Pfam" id="PF13977">
    <property type="entry name" value="TetR_C_6"/>
    <property type="match status" value="1"/>
</dbReference>
<dbReference type="EMBL" id="BONR01000004">
    <property type="protein sequence ID" value="GIG55073.1"/>
    <property type="molecule type" value="Genomic_DNA"/>
</dbReference>
<proteinExistence type="predicted"/>
<dbReference type="Gene3D" id="1.10.357.10">
    <property type="entry name" value="Tetracycline Repressor, domain 2"/>
    <property type="match status" value="1"/>
</dbReference>
<comment type="caution">
    <text evidence="7">The sequence shown here is derived from an EMBL/GenBank/DDBJ whole genome shotgun (WGS) entry which is preliminary data.</text>
</comment>
<dbReference type="SUPFAM" id="SSF46689">
    <property type="entry name" value="Homeodomain-like"/>
    <property type="match status" value="1"/>
</dbReference>
<evidence type="ECO:0000259" key="6">
    <source>
        <dbReference type="PROSITE" id="PS50977"/>
    </source>
</evidence>
<keyword evidence="3 5" id="KW-0238">DNA-binding</keyword>
<evidence type="ECO:0000256" key="4">
    <source>
        <dbReference type="ARBA" id="ARBA00023163"/>
    </source>
</evidence>
<evidence type="ECO:0000256" key="2">
    <source>
        <dbReference type="ARBA" id="ARBA00023015"/>
    </source>
</evidence>
<dbReference type="Proteomes" id="UP000652354">
    <property type="component" value="Unassembled WGS sequence"/>
</dbReference>
<dbReference type="InterPro" id="IPR001647">
    <property type="entry name" value="HTH_TetR"/>
</dbReference>
<dbReference type="SUPFAM" id="SSF48498">
    <property type="entry name" value="Tetracyclin repressor-like, C-terminal domain"/>
    <property type="match status" value="1"/>
</dbReference>
<evidence type="ECO:0000256" key="3">
    <source>
        <dbReference type="ARBA" id="ARBA00023125"/>
    </source>
</evidence>
<dbReference type="PROSITE" id="PS50977">
    <property type="entry name" value="HTH_TETR_2"/>
    <property type="match status" value="1"/>
</dbReference>
<dbReference type="InterPro" id="IPR036271">
    <property type="entry name" value="Tet_transcr_reg_TetR-rel_C_sf"/>
</dbReference>
<feature type="DNA-binding region" description="H-T-H motif" evidence="5">
    <location>
        <begin position="38"/>
        <end position="57"/>
    </location>
</feature>
<feature type="domain" description="HTH tetR-type" evidence="6">
    <location>
        <begin position="15"/>
        <end position="75"/>
    </location>
</feature>
<name>A0A919Q5U5_9MICO</name>
<sequence length="202" mass="21892">MSDSAPLDGRQQRGRDTRALIVDAAMAQFAESGYRASSLRDIAARAGMTHPGVLYHFPTKEALLMAVLQRRDDEGKKRHPVLGHLGREALAGMARAAAHNETQGAMVELYAVLSAEATGRDHPAHDYFVARYESLLATVTEAYTVARDAGGLRDGVEPDVAAPQLIALMDGLQVQWLMGTLPRSMARIVADHLNTQLVEPLP</sequence>
<dbReference type="PANTHER" id="PTHR30055">
    <property type="entry name" value="HTH-TYPE TRANSCRIPTIONAL REGULATOR RUTR"/>
    <property type="match status" value="1"/>
</dbReference>
<dbReference type="PRINTS" id="PR00455">
    <property type="entry name" value="HTHTETR"/>
</dbReference>
<protein>
    <submittedName>
        <fullName evidence="7">TetR family transcriptional regulator</fullName>
    </submittedName>
</protein>
<evidence type="ECO:0000313" key="8">
    <source>
        <dbReference type="Proteomes" id="UP000652354"/>
    </source>
</evidence>
<keyword evidence="1" id="KW-0678">Repressor</keyword>
<dbReference type="InterPro" id="IPR050109">
    <property type="entry name" value="HTH-type_TetR-like_transc_reg"/>
</dbReference>